<feature type="compositionally biased region" description="Polar residues" evidence="1">
    <location>
        <begin position="138"/>
        <end position="148"/>
    </location>
</feature>
<name>A0A507QI86_MONPU</name>
<reference evidence="2 3" key="1">
    <citation type="submission" date="2019-06" db="EMBL/GenBank/DDBJ databases">
        <title>Wine fermentation using esterase from Monascus purpureus.</title>
        <authorList>
            <person name="Geng C."/>
            <person name="Zhang Y."/>
        </authorList>
    </citation>
    <scope>NUCLEOTIDE SEQUENCE [LARGE SCALE GENOMIC DNA]</scope>
    <source>
        <strain evidence="2">HQ1</strain>
    </source>
</reference>
<feature type="compositionally biased region" description="Polar residues" evidence="1">
    <location>
        <begin position="235"/>
        <end position="247"/>
    </location>
</feature>
<evidence type="ECO:0000313" key="2">
    <source>
        <dbReference type="EMBL" id="TQB68188.1"/>
    </source>
</evidence>
<feature type="compositionally biased region" description="Pro residues" evidence="1">
    <location>
        <begin position="21"/>
        <end position="42"/>
    </location>
</feature>
<feature type="compositionally biased region" description="Low complexity" evidence="1">
    <location>
        <begin position="1"/>
        <end position="12"/>
    </location>
</feature>
<feature type="region of interest" description="Disordered" evidence="1">
    <location>
        <begin position="1"/>
        <end position="59"/>
    </location>
</feature>
<gene>
    <name evidence="2" type="ORF">MPDQ_003866</name>
</gene>
<protein>
    <submittedName>
        <fullName evidence="2">Uncharacterized protein</fullName>
    </submittedName>
</protein>
<evidence type="ECO:0000313" key="3">
    <source>
        <dbReference type="Proteomes" id="UP000319663"/>
    </source>
</evidence>
<proteinExistence type="predicted"/>
<organism evidence="2 3">
    <name type="scientific">Monascus purpureus</name>
    <name type="common">Red mold</name>
    <name type="synonym">Monascus anka</name>
    <dbReference type="NCBI Taxonomy" id="5098"/>
    <lineage>
        <taxon>Eukaryota</taxon>
        <taxon>Fungi</taxon>
        <taxon>Dikarya</taxon>
        <taxon>Ascomycota</taxon>
        <taxon>Pezizomycotina</taxon>
        <taxon>Eurotiomycetes</taxon>
        <taxon>Eurotiomycetidae</taxon>
        <taxon>Eurotiales</taxon>
        <taxon>Aspergillaceae</taxon>
        <taxon>Monascus</taxon>
    </lineage>
</organism>
<comment type="caution">
    <text evidence="2">The sequence shown here is derived from an EMBL/GenBank/DDBJ whole genome shotgun (WGS) entry which is preliminary data.</text>
</comment>
<dbReference type="AlphaFoldDB" id="A0A507QI86"/>
<feature type="region of interest" description="Disordered" evidence="1">
    <location>
        <begin position="235"/>
        <end position="262"/>
    </location>
</feature>
<keyword evidence="3" id="KW-1185">Reference proteome</keyword>
<sequence>MSNDRSSPISIPSHRRQSSLSPPPSFADPFFKPPIHPAPPSLPSSMVTPATNAQSTQQRRLSLNTLGLSGSPTQISPLASSRLFRPASISSSVGSNSVNPEEALIDEDNENVPPNDGAHSPFGRRLSSSARTLHETHGGSTDGRNPSPGSRMPEGRRSSLSASTFPFHTSSGSAAPNTSKVFPQNDISNLTRRHLGEGFNWSKALRTRAERAPSLGSIPPNVHSHPIGAGQNDYQQRATSIASTEQPARNIPKHHKQKKPDFFQEKILRGDFID</sequence>
<feature type="compositionally biased region" description="Polar residues" evidence="1">
    <location>
        <begin position="46"/>
        <end position="59"/>
    </location>
</feature>
<feature type="region of interest" description="Disordered" evidence="1">
    <location>
        <begin position="132"/>
        <end position="184"/>
    </location>
</feature>
<evidence type="ECO:0000256" key="1">
    <source>
        <dbReference type="SAM" id="MobiDB-lite"/>
    </source>
</evidence>
<feature type="compositionally biased region" description="Polar residues" evidence="1">
    <location>
        <begin position="158"/>
        <end position="184"/>
    </location>
</feature>
<dbReference type="EMBL" id="VIFY01000241">
    <property type="protein sequence ID" value="TQB68188.1"/>
    <property type="molecule type" value="Genomic_DNA"/>
</dbReference>
<dbReference type="Proteomes" id="UP000319663">
    <property type="component" value="Unassembled WGS sequence"/>
</dbReference>
<accession>A0A507QI86</accession>